<dbReference type="InterPro" id="IPR027417">
    <property type="entry name" value="P-loop_NTPase"/>
</dbReference>
<comment type="subcellular location">
    <subcellularLocation>
        <location evidence="1">Golgi apparatus membrane</location>
        <topology evidence="1">Single-pass type II membrane protein</topology>
    </subcellularLocation>
</comment>
<keyword evidence="2" id="KW-0808">Transferase</keyword>
<evidence type="ECO:0000313" key="8">
    <source>
        <dbReference type="EMBL" id="MDT0584061.1"/>
    </source>
</evidence>
<accession>A0AAW8R7E8</accession>
<dbReference type="RefSeq" id="WP_311362828.1">
    <property type="nucleotide sequence ID" value="NZ_JAVRIE010000007.1"/>
</dbReference>
<dbReference type="InterPro" id="IPR018011">
    <property type="entry name" value="Carb_sulfotrans_8-10"/>
</dbReference>
<evidence type="ECO:0000256" key="7">
    <source>
        <dbReference type="ARBA" id="ARBA00023180"/>
    </source>
</evidence>
<evidence type="ECO:0000256" key="1">
    <source>
        <dbReference type="ARBA" id="ARBA00004323"/>
    </source>
</evidence>
<evidence type="ECO:0000256" key="3">
    <source>
        <dbReference type="ARBA" id="ARBA00022692"/>
    </source>
</evidence>
<evidence type="ECO:0000313" key="9">
    <source>
        <dbReference type="Proteomes" id="UP001249020"/>
    </source>
</evidence>
<keyword evidence="5" id="KW-0333">Golgi apparatus</keyword>
<keyword evidence="4" id="KW-1133">Transmembrane helix</keyword>
<evidence type="ECO:0000256" key="2">
    <source>
        <dbReference type="ARBA" id="ARBA00022679"/>
    </source>
</evidence>
<protein>
    <submittedName>
        <fullName evidence="8">Sulfotransferase family 2 domain-containing protein</fullName>
    </submittedName>
</protein>
<keyword evidence="3" id="KW-0812">Transmembrane</keyword>
<gene>
    <name evidence="8" type="ORF">RM544_16050</name>
</gene>
<proteinExistence type="predicted"/>
<reference evidence="8 9" key="1">
    <citation type="submission" date="2023-09" db="EMBL/GenBank/DDBJ databases">
        <authorList>
            <person name="Rey-Velasco X."/>
        </authorList>
    </citation>
    <scope>NUCLEOTIDE SEQUENCE [LARGE SCALE GENOMIC DNA]</scope>
    <source>
        <strain evidence="8 9">W409</strain>
    </source>
</reference>
<keyword evidence="9" id="KW-1185">Reference proteome</keyword>
<dbReference type="EMBL" id="JAVRIE010000007">
    <property type="protein sequence ID" value="MDT0584061.1"/>
    <property type="molecule type" value="Genomic_DNA"/>
</dbReference>
<evidence type="ECO:0000256" key="5">
    <source>
        <dbReference type="ARBA" id="ARBA00023034"/>
    </source>
</evidence>
<dbReference type="PANTHER" id="PTHR12137:SF54">
    <property type="entry name" value="CARBOHYDRATE SULFOTRANSFERASE"/>
    <property type="match status" value="1"/>
</dbReference>
<dbReference type="GO" id="GO:0016020">
    <property type="term" value="C:membrane"/>
    <property type="evidence" value="ECO:0007669"/>
    <property type="project" value="InterPro"/>
</dbReference>
<dbReference type="AlphaFoldDB" id="A0AAW8R7E8"/>
<comment type="caution">
    <text evidence="8">The sequence shown here is derived from an EMBL/GenBank/DDBJ whole genome shotgun (WGS) entry which is preliminary data.</text>
</comment>
<sequence length="221" mass="26094">MISHQYQCIFVHIPKCAGTSVESALGHFDGHQGRSGQDHRSIRMIQKPLPVTKVLRSRENIKDLVRRFREYTRPHANPNNAIQVTHIQYEQYFKFTIVRDPVSRAFSWYKNAMRDPIHQKNYQIPSDIDFDNFIRRFAGQGFLRPQTYWLQEYSGLINMDLIIKFESLEDGFNTLRKQLGVEDLQFPHKLESAPSRDHQIDENTITFIKDFYASDYEAFGY</sequence>
<dbReference type="Gene3D" id="3.40.50.300">
    <property type="entry name" value="P-loop containing nucleotide triphosphate hydrolases"/>
    <property type="match status" value="1"/>
</dbReference>
<keyword evidence="6" id="KW-0472">Membrane</keyword>
<dbReference type="InterPro" id="IPR005331">
    <property type="entry name" value="Sulfotransferase"/>
</dbReference>
<dbReference type="Proteomes" id="UP001249020">
    <property type="component" value="Unassembled WGS sequence"/>
</dbReference>
<dbReference type="Pfam" id="PF03567">
    <property type="entry name" value="Sulfotransfer_2"/>
    <property type="match status" value="1"/>
</dbReference>
<evidence type="ECO:0000256" key="6">
    <source>
        <dbReference type="ARBA" id="ARBA00023136"/>
    </source>
</evidence>
<dbReference type="SUPFAM" id="SSF52540">
    <property type="entry name" value="P-loop containing nucleoside triphosphate hydrolases"/>
    <property type="match status" value="1"/>
</dbReference>
<dbReference type="GO" id="GO:0016051">
    <property type="term" value="P:carbohydrate biosynthetic process"/>
    <property type="evidence" value="ECO:0007669"/>
    <property type="project" value="InterPro"/>
</dbReference>
<keyword evidence="7" id="KW-0325">Glycoprotein</keyword>
<dbReference type="PANTHER" id="PTHR12137">
    <property type="entry name" value="CARBOHYDRATE SULFOTRANSFERASE"/>
    <property type="match status" value="1"/>
</dbReference>
<evidence type="ECO:0000256" key="4">
    <source>
        <dbReference type="ARBA" id="ARBA00022989"/>
    </source>
</evidence>
<dbReference type="GO" id="GO:0008146">
    <property type="term" value="F:sulfotransferase activity"/>
    <property type="evidence" value="ECO:0007669"/>
    <property type="project" value="InterPro"/>
</dbReference>
<organism evidence="8 9">
    <name type="scientific">Brumicola blandensis</name>
    <dbReference type="NCBI Taxonomy" id="3075611"/>
    <lineage>
        <taxon>Bacteria</taxon>
        <taxon>Pseudomonadati</taxon>
        <taxon>Pseudomonadota</taxon>
        <taxon>Gammaproteobacteria</taxon>
        <taxon>Alteromonadales</taxon>
        <taxon>Alteromonadaceae</taxon>
        <taxon>Brumicola</taxon>
    </lineage>
</organism>
<name>A0AAW8R7E8_9ALTE</name>